<dbReference type="AlphaFoldDB" id="A0A1S6IVA5"/>
<feature type="transmembrane region" description="Helical" evidence="7">
    <location>
        <begin position="174"/>
        <end position="192"/>
    </location>
</feature>
<dbReference type="RefSeq" id="WP_077713653.1">
    <property type="nucleotide sequence ID" value="NZ_CP019698.1"/>
</dbReference>
<name>A0A1S6IVA5_9FIRM</name>
<reference evidence="9 10" key="1">
    <citation type="journal article" date="2016" name="Int. J. Syst. Evol. Microbiol.">
        <title>Desulfotomaculum ferrireducens sp. nov., a moderately thermophilic sulfate-reducing and dissimilatory Fe(III)-reducing bacterium isolated from compost.</title>
        <authorList>
            <person name="Yang G."/>
            <person name="Guo J."/>
            <person name="Zhuang L."/>
            <person name="Yuan Y."/>
            <person name="Zhou S."/>
        </authorList>
    </citation>
    <scope>NUCLEOTIDE SEQUENCE [LARGE SCALE GENOMIC DNA]</scope>
    <source>
        <strain evidence="9 10">GSS09</strain>
    </source>
</reference>
<dbReference type="InterPro" id="IPR017900">
    <property type="entry name" value="4Fe4S_Fe_S_CS"/>
</dbReference>
<dbReference type="SUPFAM" id="SSF54862">
    <property type="entry name" value="4Fe-4S ferredoxins"/>
    <property type="match status" value="1"/>
</dbReference>
<feature type="transmembrane region" description="Helical" evidence="7">
    <location>
        <begin position="118"/>
        <end position="143"/>
    </location>
</feature>
<feature type="domain" description="4Fe-4S ferredoxin-type" evidence="8">
    <location>
        <begin position="215"/>
        <end position="235"/>
    </location>
</feature>
<evidence type="ECO:0000313" key="9">
    <source>
        <dbReference type="EMBL" id="AQS58683.1"/>
    </source>
</evidence>
<dbReference type="InterPro" id="IPR051684">
    <property type="entry name" value="Electron_Trans/Redox"/>
</dbReference>
<evidence type="ECO:0000256" key="1">
    <source>
        <dbReference type="ARBA" id="ARBA00022448"/>
    </source>
</evidence>
<evidence type="ECO:0000313" key="10">
    <source>
        <dbReference type="Proteomes" id="UP000189464"/>
    </source>
</evidence>
<feature type="transmembrane region" description="Helical" evidence="7">
    <location>
        <begin position="70"/>
        <end position="97"/>
    </location>
</feature>
<dbReference type="InterPro" id="IPR017896">
    <property type="entry name" value="4Fe4S_Fe-S-bd"/>
</dbReference>
<keyword evidence="2" id="KW-0004">4Fe-4S</keyword>
<proteinExistence type="predicted"/>
<keyword evidence="7" id="KW-0472">Membrane</keyword>
<keyword evidence="5" id="KW-0408">Iron</keyword>
<keyword evidence="10" id="KW-1185">Reference proteome</keyword>
<dbReference type="PROSITE" id="PS51379">
    <property type="entry name" value="4FE4S_FER_2"/>
    <property type="match status" value="2"/>
</dbReference>
<gene>
    <name evidence="9" type="ORF">B0537_06060</name>
</gene>
<keyword evidence="6" id="KW-0411">Iron-sulfur</keyword>
<dbReference type="PANTHER" id="PTHR30176">
    <property type="entry name" value="FERREDOXIN-TYPE PROTEIN NAPH"/>
    <property type="match status" value="1"/>
</dbReference>
<dbReference type="PROSITE" id="PS00198">
    <property type="entry name" value="4FE4S_FER_1"/>
    <property type="match status" value="1"/>
</dbReference>
<keyword evidence="4" id="KW-0249">Electron transport</keyword>
<dbReference type="GO" id="GO:0051539">
    <property type="term" value="F:4 iron, 4 sulfur cluster binding"/>
    <property type="evidence" value="ECO:0007669"/>
    <property type="project" value="UniProtKB-KW"/>
</dbReference>
<evidence type="ECO:0000256" key="7">
    <source>
        <dbReference type="SAM" id="Phobius"/>
    </source>
</evidence>
<dbReference type="OrthoDB" id="9806398at2"/>
<keyword evidence="7" id="KW-1133">Transmembrane helix</keyword>
<evidence type="ECO:0000256" key="6">
    <source>
        <dbReference type="ARBA" id="ARBA00023014"/>
    </source>
</evidence>
<accession>A0A1S6IVA5</accession>
<dbReference type="KEGG" id="dfg:B0537_06060"/>
<dbReference type="Proteomes" id="UP000189464">
    <property type="component" value="Chromosome"/>
</dbReference>
<keyword evidence="3" id="KW-0479">Metal-binding</keyword>
<dbReference type="Pfam" id="PF00037">
    <property type="entry name" value="Fer4"/>
    <property type="match status" value="1"/>
</dbReference>
<dbReference type="Gene3D" id="3.30.70.20">
    <property type="match status" value="1"/>
</dbReference>
<organism evidence="9 10">
    <name type="scientific">Desulforamulus ferrireducens</name>
    <dbReference type="NCBI Taxonomy" id="1833852"/>
    <lineage>
        <taxon>Bacteria</taxon>
        <taxon>Bacillati</taxon>
        <taxon>Bacillota</taxon>
        <taxon>Clostridia</taxon>
        <taxon>Eubacteriales</taxon>
        <taxon>Peptococcaceae</taxon>
        <taxon>Desulforamulus</taxon>
    </lineage>
</organism>
<keyword evidence="1" id="KW-0813">Transport</keyword>
<dbReference type="GO" id="GO:0046872">
    <property type="term" value="F:metal ion binding"/>
    <property type="evidence" value="ECO:0007669"/>
    <property type="project" value="UniProtKB-KW"/>
</dbReference>
<feature type="domain" description="4Fe-4S ferredoxin-type" evidence="8">
    <location>
        <begin position="238"/>
        <end position="269"/>
    </location>
</feature>
<dbReference type="EMBL" id="CP019698">
    <property type="protein sequence ID" value="AQS58683.1"/>
    <property type="molecule type" value="Genomic_DNA"/>
</dbReference>
<dbReference type="PANTHER" id="PTHR30176:SF3">
    <property type="entry name" value="FERREDOXIN-TYPE PROTEIN NAPH"/>
    <property type="match status" value="1"/>
</dbReference>
<evidence type="ECO:0000256" key="4">
    <source>
        <dbReference type="ARBA" id="ARBA00022982"/>
    </source>
</evidence>
<keyword evidence="7" id="KW-0812">Transmembrane</keyword>
<dbReference type="GO" id="GO:0005886">
    <property type="term" value="C:plasma membrane"/>
    <property type="evidence" value="ECO:0007669"/>
    <property type="project" value="TreeGrafter"/>
</dbReference>
<dbReference type="STRING" id="1833852.B0537_06060"/>
<evidence type="ECO:0000256" key="2">
    <source>
        <dbReference type="ARBA" id="ARBA00022485"/>
    </source>
</evidence>
<evidence type="ECO:0000256" key="3">
    <source>
        <dbReference type="ARBA" id="ARBA00022723"/>
    </source>
</evidence>
<evidence type="ECO:0000256" key="5">
    <source>
        <dbReference type="ARBA" id="ARBA00023004"/>
    </source>
</evidence>
<sequence>MVSRWIVQLFSALGFNSYWPGFLNGSIYRGPLKAVCVPSLNCYSCPGAIGSCPIGSLQAIGGSISYQFSFYVVGLLILFGVTLGRFFCGWLCPFGFIQDLIYRLPLPKIRLSQWVTKVKYFILLGVFILPLLPTATGIGIPYFCQYLCPAGTLEAAIPLYLSYPPIRSAAGVLFWWRIFWLALILLLAAMFYRGFCRTLCPLGAFYSFFNGFSLWQIHYAPAKCTNCGRCSAICPLELKVTANPNHKECIRCLKCTKACPTQALNFKYATQCQKEVYHIET</sequence>
<dbReference type="Pfam" id="PF12801">
    <property type="entry name" value="Fer4_5"/>
    <property type="match status" value="3"/>
</dbReference>
<protein>
    <recommendedName>
        <fullName evidence="8">4Fe-4S ferredoxin-type domain-containing protein</fullName>
    </recommendedName>
</protein>
<evidence type="ECO:0000259" key="8">
    <source>
        <dbReference type="PROSITE" id="PS51379"/>
    </source>
</evidence>